<organism evidence="1 2">
    <name type="scientific">Cellulomonas algicola</name>
    <dbReference type="NCBI Taxonomy" id="2071633"/>
    <lineage>
        <taxon>Bacteria</taxon>
        <taxon>Bacillati</taxon>
        <taxon>Actinomycetota</taxon>
        <taxon>Actinomycetes</taxon>
        <taxon>Micrococcales</taxon>
        <taxon>Cellulomonadaceae</taxon>
        <taxon>Cellulomonas</taxon>
    </lineage>
</organism>
<gene>
    <name evidence="1" type="ORF">CTKZ_10490</name>
</gene>
<comment type="caution">
    <text evidence="1">The sequence shown here is derived from an EMBL/GenBank/DDBJ whole genome shotgun (WGS) entry which is preliminary data.</text>
</comment>
<keyword evidence="2" id="KW-1185">Reference proteome</keyword>
<accession>A0A401UXR8</accession>
<dbReference type="AlphaFoldDB" id="A0A401UXR8"/>
<dbReference type="Proteomes" id="UP000288246">
    <property type="component" value="Unassembled WGS sequence"/>
</dbReference>
<sequence>MDEAPVLADLRAARDNLSARGEEAAAAALGHVIGGAEYAEYKEGWPWSDAQVRSLAELTARRLSDEADLYATAGDAARAEASRRGAAALEAYRPIRHEGGT</sequence>
<dbReference type="RefSeq" id="WP_124342023.1">
    <property type="nucleotide sequence ID" value="NZ_BHYL01000070.1"/>
</dbReference>
<reference evidence="1 2" key="1">
    <citation type="submission" date="2018-11" db="EMBL/GenBank/DDBJ databases">
        <title>Draft genome sequence of Cellulomonas takizawaensis strain TKZ-21.</title>
        <authorList>
            <person name="Yamamura H."/>
            <person name="Hayashi T."/>
            <person name="Hamada M."/>
            <person name="Serisawa Y."/>
            <person name="Matsuyama K."/>
            <person name="Nakagawa Y."/>
            <person name="Otoguro M."/>
            <person name="Yanagida F."/>
            <person name="Hayakawa M."/>
        </authorList>
    </citation>
    <scope>NUCLEOTIDE SEQUENCE [LARGE SCALE GENOMIC DNA]</scope>
    <source>
        <strain evidence="1 2">TKZ-21</strain>
    </source>
</reference>
<dbReference type="EMBL" id="BHYL01000070">
    <property type="protein sequence ID" value="GCD19487.1"/>
    <property type="molecule type" value="Genomic_DNA"/>
</dbReference>
<name>A0A401UXR8_9CELL</name>
<proteinExistence type="predicted"/>
<evidence type="ECO:0000313" key="2">
    <source>
        <dbReference type="Proteomes" id="UP000288246"/>
    </source>
</evidence>
<evidence type="ECO:0000313" key="1">
    <source>
        <dbReference type="EMBL" id="GCD19487.1"/>
    </source>
</evidence>
<protein>
    <submittedName>
        <fullName evidence="1">Uncharacterized protein</fullName>
    </submittedName>
</protein>